<proteinExistence type="predicted"/>
<protein>
    <submittedName>
        <fullName evidence="1">Uncharacterized protein</fullName>
    </submittedName>
</protein>
<name>A0A8H8UCJ3_9HELO</name>
<evidence type="ECO:0000313" key="2">
    <source>
        <dbReference type="Proteomes" id="UP000443090"/>
    </source>
</evidence>
<reference evidence="1 2" key="1">
    <citation type="submission" date="2018-05" db="EMBL/GenBank/DDBJ databases">
        <title>Genome sequencing and assembly of the regulated plant pathogen Lachnellula willkommii and related sister species for the development of diagnostic species identification markers.</title>
        <authorList>
            <person name="Giroux E."/>
            <person name="Bilodeau G."/>
        </authorList>
    </citation>
    <scope>NUCLEOTIDE SEQUENCE [LARGE SCALE GENOMIC DNA]</scope>
    <source>
        <strain evidence="1 2">CBS 160.35</strain>
    </source>
</reference>
<accession>A0A8H8UCJ3</accession>
<comment type="caution">
    <text evidence="1">The sequence shown here is derived from an EMBL/GenBank/DDBJ whole genome shotgun (WGS) entry which is preliminary data.</text>
</comment>
<evidence type="ECO:0000313" key="1">
    <source>
        <dbReference type="EMBL" id="TVY39751.1"/>
    </source>
</evidence>
<dbReference type="EMBL" id="QGMI01000500">
    <property type="protein sequence ID" value="TVY39751.1"/>
    <property type="molecule type" value="Genomic_DNA"/>
</dbReference>
<keyword evidence="2" id="KW-1185">Reference proteome</keyword>
<sequence>MMLPGVKRSCFECGLNCATCIKNTQLTCNICNGGYCMIHNEGSTKTT</sequence>
<dbReference type="OrthoDB" id="5345494at2759"/>
<organism evidence="1 2">
    <name type="scientific">Lachnellula occidentalis</name>
    <dbReference type="NCBI Taxonomy" id="215460"/>
    <lineage>
        <taxon>Eukaryota</taxon>
        <taxon>Fungi</taxon>
        <taxon>Dikarya</taxon>
        <taxon>Ascomycota</taxon>
        <taxon>Pezizomycotina</taxon>
        <taxon>Leotiomycetes</taxon>
        <taxon>Helotiales</taxon>
        <taxon>Lachnaceae</taxon>
        <taxon>Lachnellula</taxon>
    </lineage>
</organism>
<dbReference type="Proteomes" id="UP000443090">
    <property type="component" value="Unassembled WGS sequence"/>
</dbReference>
<feature type="non-terminal residue" evidence="1">
    <location>
        <position position="1"/>
    </location>
</feature>
<gene>
    <name evidence="1" type="ORF">LOCC1_G005483</name>
</gene>
<dbReference type="AlphaFoldDB" id="A0A8H8UCJ3"/>